<dbReference type="EMBL" id="JAAKZG010000003">
    <property type="protein sequence ID" value="NGN40860.1"/>
    <property type="molecule type" value="Genomic_DNA"/>
</dbReference>
<dbReference type="AlphaFoldDB" id="A0A7C9R5S4"/>
<evidence type="ECO:0000313" key="3">
    <source>
        <dbReference type="Proteomes" id="UP000481252"/>
    </source>
</evidence>
<evidence type="ECO:0000313" key="2">
    <source>
        <dbReference type="EMBL" id="NGN40860.1"/>
    </source>
</evidence>
<feature type="region of interest" description="Disordered" evidence="1">
    <location>
        <begin position="122"/>
        <end position="168"/>
    </location>
</feature>
<dbReference type="Gene3D" id="1.10.150.20">
    <property type="entry name" value="5' to 3' exonuclease, C-terminal subdomain"/>
    <property type="match status" value="1"/>
</dbReference>
<evidence type="ECO:0000256" key="1">
    <source>
        <dbReference type="SAM" id="MobiDB-lite"/>
    </source>
</evidence>
<accession>A0A7C9R5S4</accession>
<sequence>MSMFSIPDHLIPDVKQFEEMNKEINALLPTEFAGAINLMAHPVAGASAFSALGFGLASQAFGIWMGTVAGAMQASQQFFGSLTDDIEEAAAFTPKEKPAATKARATARTLIADARSIAKELSDTTEKLADEPTEAAKPVAKAAPVETGAALSEPRQPKALERPQTPDDLKQISGIGPKLEQVLNGLGIWTYGQIAKLEAAEIGWVEDYLSFKGRIGRDDWIGQAEKLARDAKAKS</sequence>
<name>A0A7C9R5S4_9HYPH</name>
<organism evidence="2 3">
    <name type="scientific">Mesorhizobium zhangyense</name>
    <dbReference type="NCBI Taxonomy" id="1776730"/>
    <lineage>
        <taxon>Bacteria</taxon>
        <taxon>Pseudomonadati</taxon>
        <taxon>Pseudomonadota</taxon>
        <taxon>Alphaproteobacteria</taxon>
        <taxon>Hyphomicrobiales</taxon>
        <taxon>Phyllobacteriaceae</taxon>
        <taxon>Mesorhizobium</taxon>
    </lineage>
</organism>
<protein>
    <submittedName>
        <fullName evidence="2">NADH-ubiquinone dehydrogenase</fullName>
    </submittedName>
</protein>
<keyword evidence="2" id="KW-0830">Ubiquinone</keyword>
<proteinExistence type="predicted"/>
<gene>
    <name evidence="2" type="ORF">G6N74_07265</name>
</gene>
<reference evidence="2 3" key="1">
    <citation type="submission" date="2020-02" db="EMBL/GenBank/DDBJ databases">
        <title>Genome sequence of the type strain CGMCC 1.15528 of Mesorhizobium zhangyense.</title>
        <authorList>
            <person name="Gao J."/>
            <person name="Sun J."/>
        </authorList>
    </citation>
    <scope>NUCLEOTIDE SEQUENCE [LARGE SCALE GENOMIC DNA]</scope>
    <source>
        <strain evidence="2 3">CGMCC 1.15528</strain>
    </source>
</reference>
<dbReference type="Proteomes" id="UP000481252">
    <property type="component" value="Unassembled WGS sequence"/>
</dbReference>
<feature type="compositionally biased region" description="Low complexity" evidence="1">
    <location>
        <begin position="135"/>
        <end position="147"/>
    </location>
</feature>
<keyword evidence="3" id="KW-1185">Reference proteome</keyword>
<comment type="caution">
    <text evidence="2">The sequence shown here is derived from an EMBL/GenBank/DDBJ whole genome shotgun (WGS) entry which is preliminary data.</text>
</comment>
<dbReference type="RefSeq" id="WP_165115868.1">
    <property type="nucleotide sequence ID" value="NZ_JAAKZG010000003.1"/>
</dbReference>
<feature type="compositionally biased region" description="Basic and acidic residues" evidence="1">
    <location>
        <begin position="155"/>
        <end position="168"/>
    </location>
</feature>